<comment type="subcellular location">
    <subcellularLocation>
        <location evidence="1 10">Cell outer membrane</location>
        <topology evidence="1 10">Multi-pass membrane protein</topology>
    </subcellularLocation>
</comment>
<gene>
    <name evidence="13" type="ORF">F6S82_03525</name>
    <name evidence="14" type="ORF">GA574_17610</name>
    <name evidence="15" type="ORF">GAZ43_11190</name>
    <name evidence="16" type="ORF">LDZ35_00070</name>
    <name evidence="17" type="ORF">SAMN05216250_11653</name>
</gene>
<keyword evidence="7 11" id="KW-0798">TonB box</keyword>
<evidence type="ECO:0000313" key="19">
    <source>
        <dbReference type="Proteomes" id="UP000327007"/>
    </source>
</evidence>
<dbReference type="Proteomes" id="UP000435059">
    <property type="component" value="Unassembled WGS sequence"/>
</dbReference>
<dbReference type="EMBL" id="JAIWWW010000001">
    <property type="protein sequence ID" value="MCA4521615.1"/>
    <property type="molecule type" value="Genomic_DNA"/>
</dbReference>
<evidence type="ECO:0000313" key="21">
    <source>
        <dbReference type="Proteomes" id="UP000438288"/>
    </source>
</evidence>
<evidence type="ECO:0000256" key="11">
    <source>
        <dbReference type="RuleBase" id="RU003357"/>
    </source>
</evidence>
<protein>
    <submittedName>
        <fullName evidence="15">TonB-dependent receptor</fullName>
    </submittedName>
    <submittedName>
        <fullName evidence="17">TonB-linked outer membrane protein, SusC/RagA family</fullName>
    </submittedName>
</protein>
<proteinExistence type="inferred from homology"/>
<dbReference type="EMBL" id="WDCP01000020">
    <property type="protein sequence ID" value="KAB6339425.1"/>
    <property type="molecule type" value="Genomic_DNA"/>
</dbReference>
<reference evidence="13" key="5">
    <citation type="submission" date="2019-09" db="EMBL/GenBank/DDBJ databases">
        <authorList>
            <person name="Ross B.D."/>
            <person name="Verster A.J."/>
            <person name="Radey M.C."/>
            <person name="Schmidtke D.T."/>
            <person name="Pope C.E."/>
            <person name="Hoffman L.R."/>
            <person name="Hajjar A.M."/>
            <person name="Peterson S.B."/>
            <person name="Borenstein E."/>
            <person name="Mougous J.D."/>
        </authorList>
    </citation>
    <scope>NUCLEOTIDE SEQUENCE</scope>
    <source>
        <strain evidence="13">H204</strain>
    </source>
</reference>
<dbReference type="RefSeq" id="WP_008998020.1">
    <property type="nucleotide sequence ID" value="NZ_BAABZH010000001.1"/>
</dbReference>
<keyword evidence="2 10" id="KW-0813">Transport</keyword>
<evidence type="ECO:0000256" key="5">
    <source>
        <dbReference type="ARBA" id="ARBA00022692"/>
    </source>
</evidence>
<dbReference type="Proteomes" id="UP000438288">
    <property type="component" value="Unassembled WGS sequence"/>
</dbReference>
<dbReference type="GO" id="GO:0009279">
    <property type="term" value="C:cell outer membrane"/>
    <property type="evidence" value="ECO:0007669"/>
    <property type="project" value="UniProtKB-SubCell"/>
</dbReference>
<evidence type="ECO:0000259" key="12">
    <source>
        <dbReference type="SMART" id="SM00965"/>
    </source>
</evidence>
<comment type="similarity">
    <text evidence="10 11">Belongs to the TonB-dependent receptor family.</text>
</comment>
<evidence type="ECO:0000313" key="20">
    <source>
        <dbReference type="Proteomes" id="UP000435059"/>
    </source>
</evidence>
<dbReference type="InterPro" id="IPR023996">
    <property type="entry name" value="TonB-dep_OMP_SusC/RagA"/>
</dbReference>
<dbReference type="AlphaFoldDB" id="A0A174AW87"/>
<dbReference type="InterPro" id="IPR000531">
    <property type="entry name" value="Beta-barrel_TonB"/>
</dbReference>
<dbReference type="InterPro" id="IPR012910">
    <property type="entry name" value="Plug_dom"/>
</dbReference>
<dbReference type="NCBIfam" id="TIGR04056">
    <property type="entry name" value="OMP_RagA_SusC"/>
    <property type="match status" value="1"/>
</dbReference>
<evidence type="ECO:0000256" key="8">
    <source>
        <dbReference type="ARBA" id="ARBA00023136"/>
    </source>
</evidence>
<keyword evidence="3 10" id="KW-1134">Transmembrane beta strand</keyword>
<reference evidence="13" key="3">
    <citation type="journal article" date="2019" name="bioRxiv">
        <title>Acquired interbacterial defense systems protect against interspecies antagonism in the human gut microbiome.</title>
        <authorList>
            <person name="Ross B.D."/>
            <person name="Verster A.J."/>
            <person name="Radey M.C."/>
            <person name="Schmidtke D.T."/>
            <person name="Pope C.E."/>
            <person name="Hoffman L.R."/>
            <person name="Hajjar A.M."/>
            <person name="Peterson S.B."/>
            <person name="Borenstein E."/>
            <person name="Mougous J.D."/>
        </authorList>
    </citation>
    <scope>NUCLEOTIDE SEQUENCE</scope>
    <source>
        <strain evidence="13">H204</strain>
    </source>
</reference>
<keyword evidence="9 10" id="KW-0998">Cell outer membrane</keyword>
<dbReference type="InterPro" id="IPR008969">
    <property type="entry name" value="CarboxyPept-like_regulatory"/>
</dbReference>
<keyword evidence="20" id="KW-1185">Reference proteome</keyword>
<dbReference type="Proteomes" id="UP001197958">
    <property type="component" value="Unassembled WGS sequence"/>
</dbReference>
<evidence type="ECO:0000256" key="9">
    <source>
        <dbReference type="ARBA" id="ARBA00023237"/>
    </source>
</evidence>
<evidence type="ECO:0000313" key="18">
    <source>
        <dbReference type="Proteomes" id="UP000183766"/>
    </source>
</evidence>
<dbReference type="PROSITE" id="PS52016">
    <property type="entry name" value="TONB_DEPENDENT_REC_3"/>
    <property type="match status" value="1"/>
</dbReference>
<reference evidence="19" key="2">
    <citation type="journal article" date="2018" name="J. Anim. Genet.">
        <title>Acquired interbacterial defense systems protect against interspecies antagonism in the human gut microbiome.</title>
        <authorList>
            <person name="Ross B.D."/>
            <person name="Verster A.J."/>
            <person name="Radey M.C."/>
            <person name="Schmidtke D.T."/>
            <person name="Pope C.E."/>
            <person name="Hoffman L.R."/>
            <person name="Hajjar A."/>
            <person name="Peterson S.B."/>
            <person name="Borenstein E."/>
            <person name="Mougous J."/>
        </authorList>
    </citation>
    <scope>NUCLEOTIDE SEQUENCE [LARGE SCALE GENOMIC DNA]</scope>
    <source>
        <strain evidence="19">H204</strain>
    </source>
</reference>
<evidence type="ECO:0000313" key="15">
    <source>
        <dbReference type="EMBL" id="KAB6339425.1"/>
    </source>
</evidence>
<evidence type="ECO:0000256" key="6">
    <source>
        <dbReference type="ARBA" id="ARBA00023004"/>
    </source>
</evidence>
<dbReference type="Gene3D" id="2.170.130.10">
    <property type="entry name" value="TonB-dependent receptor, plug domain"/>
    <property type="match status" value="1"/>
</dbReference>
<dbReference type="EMBL" id="FOUM01000016">
    <property type="protein sequence ID" value="SFN00333.1"/>
    <property type="molecule type" value="Genomic_DNA"/>
</dbReference>
<keyword evidence="15" id="KW-0675">Receptor</keyword>
<keyword evidence="4" id="KW-0410">Iron transport</keyword>
<evidence type="ECO:0000256" key="2">
    <source>
        <dbReference type="ARBA" id="ARBA00022448"/>
    </source>
</evidence>
<dbReference type="InterPro" id="IPR011662">
    <property type="entry name" value="Secretin/TonB_short_N"/>
</dbReference>
<dbReference type="Gene3D" id="2.40.170.20">
    <property type="entry name" value="TonB-dependent receptor, beta-barrel domain"/>
    <property type="match status" value="1"/>
</dbReference>
<dbReference type="GO" id="GO:0006826">
    <property type="term" value="P:iron ion transport"/>
    <property type="evidence" value="ECO:0007669"/>
    <property type="project" value="UniProtKB-KW"/>
</dbReference>
<dbReference type="InterPro" id="IPR037066">
    <property type="entry name" value="Plug_dom_sf"/>
</dbReference>
<evidence type="ECO:0000313" key="14">
    <source>
        <dbReference type="EMBL" id="KAB6084785.1"/>
    </source>
</evidence>
<evidence type="ECO:0000313" key="17">
    <source>
        <dbReference type="EMBL" id="SFN00333.1"/>
    </source>
</evidence>
<evidence type="ECO:0000256" key="10">
    <source>
        <dbReference type="PROSITE-ProRule" id="PRU01360"/>
    </source>
</evidence>
<dbReference type="SUPFAM" id="SSF49464">
    <property type="entry name" value="Carboxypeptidase regulatory domain-like"/>
    <property type="match status" value="1"/>
</dbReference>
<dbReference type="SUPFAM" id="SSF56935">
    <property type="entry name" value="Porins"/>
    <property type="match status" value="1"/>
</dbReference>
<keyword evidence="4" id="KW-0406">Ion transport</keyword>
<keyword evidence="5 10" id="KW-0812">Transmembrane</keyword>
<evidence type="ECO:0000256" key="7">
    <source>
        <dbReference type="ARBA" id="ARBA00023077"/>
    </source>
</evidence>
<reference evidence="20 21" key="4">
    <citation type="journal article" date="2019" name="Nat. Med.">
        <title>A library of human gut bacterial isolates paired with longitudinal multiomics data enables mechanistic microbiome research.</title>
        <authorList>
            <person name="Poyet M."/>
            <person name="Groussin M."/>
            <person name="Gibbons S.M."/>
            <person name="Avila-Pacheco J."/>
            <person name="Jiang X."/>
            <person name="Kearney S.M."/>
            <person name="Perrotta A.R."/>
            <person name="Berdy B."/>
            <person name="Zhao S."/>
            <person name="Lieberman T.D."/>
            <person name="Swanson P.K."/>
            <person name="Smith M."/>
            <person name="Roesemann S."/>
            <person name="Alexander J.E."/>
            <person name="Rich S.A."/>
            <person name="Livny J."/>
            <person name="Vlamakis H."/>
            <person name="Clish C."/>
            <person name="Bullock K."/>
            <person name="Deik A."/>
            <person name="Scott J."/>
            <person name="Pierce K.A."/>
            <person name="Xavier R.J."/>
            <person name="Alm E.J."/>
        </authorList>
    </citation>
    <scope>NUCLEOTIDE SEQUENCE [LARGE SCALE GENOMIC DNA]</scope>
    <source>
        <strain evidence="15 21">BIOML-A16</strain>
        <strain evidence="14 20">BIOML-A74</strain>
    </source>
</reference>
<feature type="domain" description="Secretin/TonB short N-terminal" evidence="12">
    <location>
        <begin position="54"/>
        <end position="105"/>
    </location>
</feature>
<dbReference type="Proteomes" id="UP000327007">
    <property type="component" value="Unassembled WGS sequence"/>
</dbReference>
<dbReference type="EMBL" id="WDES01000033">
    <property type="protein sequence ID" value="KAB6084785.1"/>
    <property type="molecule type" value="Genomic_DNA"/>
</dbReference>
<accession>A0A174AW87</accession>
<evidence type="ECO:0000256" key="1">
    <source>
        <dbReference type="ARBA" id="ARBA00004571"/>
    </source>
</evidence>
<keyword evidence="6" id="KW-0408">Iron</keyword>
<evidence type="ECO:0000313" key="16">
    <source>
        <dbReference type="EMBL" id="MCA4521615.1"/>
    </source>
</evidence>
<dbReference type="NCBIfam" id="TIGR04057">
    <property type="entry name" value="SusC_RagA_signa"/>
    <property type="match status" value="1"/>
</dbReference>
<dbReference type="Pfam" id="PF07660">
    <property type="entry name" value="STN"/>
    <property type="match status" value="1"/>
</dbReference>
<dbReference type="Pfam" id="PF13715">
    <property type="entry name" value="CarbopepD_reg_2"/>
    <property type="match status" value="1"/>
</dbReference>
<keyword evidence="8 10" id="KW-0472">Membrane</keyword>
<dbReference type="InterPro" id="IPR036942">
    <property type="entry name" value="Beta-barrel_TonB_sf"/>
</dbReference>
<evidence type="ECO:0000256" key="3">
    <source>
        <dbReference type="ARBA" id="ARBA00022452"/>
    </source>
</evidence>
<dbReference type="Pfam" id="PF00593">
    <property type="entry name" value="TonB_dep_Rec_b-barrel"/>
    <property type="match status" value="1"/>
</dbReference>
<reference evidence="17 18" key="1">
    <citation type="submission" date="2016-10" db="EMBL/GenBank/DDBJ databases">
        <authorList>
            <person name="de Groot N.N."/>
        </authorList>
    </citation>
    <scope>NUCLEOTIDE SEQUENCE [LARGE SCALE GENOMIC DNA]</scope>
    <source>
        <strain evidence="17 18">NLAE-zl-C202</strain>
    </source>
</reference>
<reference evidence="16" key="6">
    <citation type="submission" date="2023-08" db="EMBL/GenBank/DDBJ databases">
        <title>Mucin Metabolism Genes Underlie the Key Renovations of Bacteroides xylanisolvens Genomes in Captive Great Apes.</title>
        <authorList>
            <person name="Nishida A.H."/>
        </authorList>
    </citation>
    <scope>NUCLEOTIDE SEQUENCE</scope>
    <source>
        <strain evidence="16">P19.10B</strain>
    </source>
</reference>
<dbReference type="EMBL" id="VYQC01000002">
    <property type="protein sequence ID" value="KAA9049551.1"/>
    <property type="molecule type" value="Genomic_DNA"/>
</dbReference>
<dbReference type="Proteomes" id="UP000183766">
    <property type="component" value="Unassembled WGS sequence"/>
</dbReference>
<sequence>MKQTNIYKKYISTIWFACVMIFFSQPILAQDITLQLKNVTVKEAIEALHKTKNYSVVIKSAEINMSKKVSVNATNAPIKAVLDQIFVGQNVSYAINGHSIIISKKSDTSQQKPGEKKKQTITGIVYDEEGNPVIGASVMNKETAQGAITDLDGKFSLEAFIPSTIEISYVGYEMATVNVKDNQTKTIRLIPSSLMIDEVVVVGYGSQRRSNLTGAVSTISSKDLNNRPVVSAANALQGADPSVNLTFGTGSPESGYSLNIRGGISVNGGTPLVLCDGVEVPLNQVNANDIESISVLKDASSCAIYGAKASAGVVLITTKSGSAATKGKAKISYNGRFGWTQNTTSTDFIRTGYDYVTFANKFYHAYNGVNMYLYEDEELQKLYDRRNDMTENPERPWVEIGEDGKYYYYGNTDWYGHFYNRTRPQMEHNVSITGGGEKVNYYISGRYYQQYGMFNIDKDLYKDYSFRAKMDAQLNKWIKWSTNIGLDNNNYRYNGTSNYAMTIARLESNISPSFVPFNPDGTIVQYTNQLYANSPLGAGDGGYLTSQRGHNTKSRTLLSVVNQIDITLLEGLTLTANYSYQQRKQLYRYRNNSFEYSRSQGVTQTFTSGSIFNNYEEDESFPVTHMLNYYATFEHSWAKKHNLKVVAGSQYETYRNVNKDTSMTNLSNDNLDSFSAVTPESVLTVSQDISAYKTLGFFGRINYDYMGKYLLEVSCRADGSSRFAEGDRWGIFPSVSAGWRISEENFFKPVSDWWSSLKLRASVGSLGNQQVDYYAYLQTITSDNQFSYTFDGEGKAYYAKISNPISSGLTWETVTTYNVGLDMSFLRNRLSMSADYYVRKTTDMLTTSLTLPDVYGASTPKANCADLRTNGWELSVSWNDSFKVANKPFRYGIQATLGDYQRTITKYNNPDKLISDHYVGKKMGEIWGYHVDGLFKTDKEAAEYQAKINDKAVNGRVYSSKVDGYLRAGDVRFADLNGDNVIGAGAGTVDDPGDKRIIGNTTPRYNYSFRLDASWNGFDVSAFFQGIGKRDWYPSSSSSSQGANSFWGPYSFPSTSFIEKSFPEDCWTEDNRNAFFPRIRGYQSYSGGSLGTVNDRYIQNIAYLRFKNLSIGYTLPINKRFFEKVRVYVSGENLYYWSPLKKHNKTIDPELAISSSTYSSNTGSGYAYPRVYTVGVDITF</sequence>
<evidence type="ECO:0000313" key="13">
    <source>
        <dbReference type="EMBL" id="KAA9049551.1"/>
    </source>
</evidence>
<dbReference type="InterPro" id="IPR023997">
    <property type="entry name" value="TonB-dep_OMP_SusC/RagA_CS"/>
</dbReference>
<name>A0A174AW87_9BACE</name>
<dbReference type="SMART" id="SM00965">
    <property type="entry name" value="STN"/>
    <property type="match status" value="1"/>
</dbReference>
<dbReference type="Pfam" id="PF07715">
    <property type="entry name" value="Plug"/>
    <property type="match status" value="1"/>
</dbReference>
<organism evidence="15 21">
    <name type="scientific">Bacteroides xylanisolvens</name>
    <dbReference type="NCBI Taxonomy" id="371601"/>
    <lineage>
        <taxon>Bacteria</taxon>
        <taxon>Pseudomonadati</taxon>
        <taxon>Bacteroidota</taxon>
        <taxon>Bacteroidia</taxon>
        <taxon>Bacteroidales</taxon>
        <taxon>Bacteroidaceae</taxon>
        <taxon>Bacteroides</taxon>
    </lineage>
</organism>
<evidence type="ECO:0000256" key="4">
    <source>
        <dbReference type="ARBA" id="ARBA00022496"/>
    </source>
</evidence>
<dbReference type="InterPro" id="IPR039426">
    <property type="entry name" value="TonB-dep_rcpt-like"/>
</dbReference>
<dbReference type="Gene3D" id="2.60.40.1120">
    <property type="entry name" value="Carboxypeptidase-like, regulatory domain"/>
    <property type="match status" value="1"/>
</dbReference>